<comment type="caution">
    <text evidence="2">The sequence shown here is derived from an EMBL/GenBank/DDBJ whole genome shotgun (WGS) entry which is preliminary data.</text>
</comment>
<gene>
    <name evidence="2" type="ORF">JRQ81_002443</name>
</gene>
<dbReference type="OrthoDB" id="9448568at2759"/>
<reference evidence="2" key="1">
    <citation type="journal article" date="2023" name="DNA Res.">
        <title>Chromosome-level genome assembly of Phrynocephalus forsythii using third-generation DNA sequencing and Hi-C analysis.</title>
        <authorList>
            <person name="Qi Y."/>
            <person name="Zhao W."/>
            <person name="Zhao Y."/>
            <person name="Niu C."/>
            <person name="Cao S."/>
            <person name="Zhang Y."/>
        </authorList>
    </citation>
    <scope>NUCLEOTIDE SEQUENCE</scope>
    <source>
        <tissue evidence="2">Muscle</tissue>
    </source>
</reference>
<dbReference type="Proteomes" id="UP001142489">
    <property type="component" value="Unassembled WGS sequence"/>
</dbReference>
<evidence type="ECO:0000256" key="1">
    <source>
        <dbReference type="SAM" id="MobiDB-lite"/>
    </source>
</evidence>
<name>A0A9Q0XIN3_9SAUR</name>
<organism evidence="2 3">
    <name type="scientific">Phrynocephalus forsythii</name>
    <dbReference type="NCBI Taxonomy" id="171643"/>
    <lineage>
        <taxon>Eukaryota</taxon>
        <taxon>Metazoa</taxon>
        <taxon>Chordata</taxon>
        <taxon>Craniata</taxon>
        <taxon>Vertebrata</taxon>
        <taxon>Euteleostomi</taxon>
        <taxon>Lepidosauria</taxon>
        <taxon>Squamata</taxon>
        <taxon>Bifurcata</taxon>
        <taxon>Unidentata</taxon>
        <taxon>Episquamata</taxon>
        <taxon>Toxicofera</taxon>
        <taxon>Iguania</taxon>
        <taxon>Acrodonta</taxon>
        <taxon>Agamidae</taxon>
        <taxon>Agaminae</taxon>
        <taxon>Phrynocephalus</taxon>
    </lineage>
</organism>
<dbReference type="EMBL" id="JAPFRF010000011">
    <property type="protein sequence ID" value="KAJ7316281.1"/>
    <property type="molecule type" value="Genomic_DNA"/>
</dbReference>
<evidence type="ECO:0000313" key="2">
    <source>
        <dbReference type="EMBL" id="KAJ7316281.1"/>
    </source>
</evidence>
<protein>
    <submittedName>
        <fullName evidence="2">Uncharacterized protein</fullName>
    </submittedName>
</protein>
<feature type="region of interest" description="Disordered" evidence="1">
    <location>
        <begin position="64"/>
        <end position="85"/>
    </location>
</feature>
<keyword evidence="3" id="KW-1185">Reference proteome</keyword>
<proteinExistence type="predicted"/>
<sequence length="85" mass="9757">MPPMLEHSPLLKMSKSDDNQQFTIVSAIKSMDKMTSEVTKMIVKTEQLACDLIVNFNQPRQVDISRETEEKNEEELKIQASRSTD</sequence>
<accession>A0A9Q0XIN3</accession>
<dbReference type="AlphaFoldDB" id="A0A9Q0XIN3"/>
<evidence type="ECO:0000313" key="3">
    <source>
        <dbReference type="Proteomes" id="UP001142489"/>
    </source>
</evidence>
<feature type="compositionally biased region" description="Basic and acidic residues" evidence="1">
    <location>
        <begin position="64"/>
        <end position="77"/>
    </location>
</feature>